<dbReference type="InterPro" id="IPR046431">
    <property type="entry name" value="FAF_dom"/>
</dbReference>
<dbReference type="PANTHER" id="PTHR33155">
    <property type="entry name" value="FANTASTIC FOUR-LIKE PROTEIN (DUF3049)"/>
    <property type="match status" value="1"/>
</dbReference>
<protein>
    <recommendedName>
        <fullName evidence="2">FAF domain-containing protein</fullName>
    </recommendedName>
</protein>
<dbReference type="PANTHER" id="PTHR33155:SF4">
    <property type="entry name" value="PROTEIN FANTASTIC FOUR 3"/>
    <property type="match status" value="1"/>
</dbReference>
<organism evidence="3 4">
    <name type="scientific">Lithospermum erythrorhizon</name>
    <name type="common">Purple gromwell</name>
    <name type="synonym">Lithospermum officinale var. erythrorhizon</name>
    <dbReference type="NCBI Taxonomy" id="34254"/>
    <lineage>
        <taxon>Eukaryota</taxon>
        <taxon>Viridiplantae</taxon>
        <taxon>Streptophyta</taxon>
        <taxon>Embryophyta</taxon>
        <taxon>Tracheophyta</taxon>
        <taxon>Spermatophyta</taxon>
        <taxon>Magnoliopsida</taxon>
        <taxon>eudicotyledons</taxon>
        <taxon>Gunneridae</taxon>
        <taxon>Pentapetalae</taxon>
        <taxon>asterids</taxon>
        <taxon>lamiids</taxon>
        <taxon>Boraginales</taxon>
        <taxon>Boraginaceae</taxon>
        <taxon>Boraginoideae</taxon>
        <taxon>Lithospermeae</taxon>
        <taxon>Lithospermum</taxon>
    </lineage>
</organism>
<dbReference type="Pfam" id="PF11250">
    <property type="entry name" value="FAF"/>
    <property type="match status" value="1"/>
</dbReference>
<dbReference type="AlphaFoldDB" id="A0AAV3QDB7"/>
<evidence type="ECO:0000313" key="3">
    <source>
        <dbReference type="EMBL" id="GAA0162085.1"/>
    </source>
</evidence>
<sequence length="301" mass="33828">MSRIVYQGVQSCSESQLIESTILKLKVAKATSTDKKSPIQEFNKNPTNHAWEGMNSMQNISNISSSLIEKQSSYIHSWTKTPPKLSKKSLELCTENLGSETGSDDGTAINMLSFNDVVENSLNQELTSGEEEKNVALKLESRICSKGNSHNFPPPLTSIRCSNSIQCRTHREDGRLIIEAIETTSRNTYLRAERSNGRLRLSFLNECDNHFGTEICNEGGFEDDYDVIDEYESDEDSYEAGDESYDDEKNDVNMEEIMGNNIEVEGKIGIEKLQRLSRCIEGGHGNRNLCNWRSSLWVATS</sequence>
<dbReference type="EMBL" id="BAABME010004358">
    <property type="protein sequence ID" value="GAA0162085.1"/>
    <property type="molecule type" value="Genomic_DNA"/>
</dbReference>
<comment type="caution">
    <text evidence="3">The sequence shown here is derived from an EMBL/GenBank/DDBJ whole genome shotgun (WGS) entry which is preliminary data.</text>
</comment>
<evidence type="ECO:0000259" key="2">
    <source>
        <dbReference type="Pfam" id="PF11250"/>
    </source>
</evidence>
<evidence type="ECO:0000256" key="1">
    <source>
        <dbReference type="ARBA" id="ARBA00008690"/>
    </source>
</evidence>
<dbReference type="Proteomes" id="UP001454036">
    <property type="component" value="Unassembled WGS sequence"/>
</dbReference>
<keyword evidence="4" id="KW-1185">Reference proteome</keyword>
<evidence type="ECO:0000313" key="4">
    <source>
        <dbReference type="Proteomes" id="UP001454036"/>
    </source>
</evidence>
<proteinExistence type="inferred from homology"/>
<reference evidence="3 4" key="1">
    <citation type="submission" date="2024-01" db="EMBL/GenBank/DDBJ databases">
        <title>The complete chloroplast genome sequence of Lithospermum erythrorhizon: insights into the phylogenetic relationship among Boraginaceae species and the maternal lineages of purple gromwells.</title>
        <authorList>
            <person name="Okada T."/>
            <person name="Watanabe K."/>
        </authorList>
    </citation>
    <scope>NUCLEOTIDE SEQUENCE [LARGE SCALE GENOMIC DNA]</scope>
</reference>
<dbReference type="InterPro" id="IPR021410">
    <property type="entry name" value="FAF"/>
</dbReference>
<gene>
    <name evidence="3" type="ORF">LIER_18259</name>
</gene>
<name>A0AAV3QDB7_LITER</name>
<feature type="domain" description="FAF" evidence="2">
    <location>
        <begin position="151"/>
        <end position="203"/>
    </location>
</feature>
<comment type="similarity">
    <text evidence="1">Belongs to the fantastic four family.</text>
</comment>
<accession>A0AAV3QDB7</accession>